<dbReference type="InterPro" id="IPR013078">
    <property type="entry name" value="His_Pase_superF_clade-1"/>
</dbReference>
<comment type="caution">
    <text evidence="1">The sequence shown here is derived from an EMBL/GenBank/DDBJ whole genome shotgun (WGS) entry which is preliminary data.</text>
</comment>
<protein>
    <recommendedName>
        <fullName evidence="2">Phosphoglycerate mutase</fullName>
    </recommendedName>
</protein>
<proteinExistence type="predicted"/>
<name>A0A0F9WMZ9_9ZZZZ</name>
<reference evidence="1" key="1">
    <citation type="journal article" date="2015" name="Nature">
        <title>Complex archaea that bridge the gap between prokaryotes and eukaryotes.</title>
        <authorList>
            <person name="Spang A."/>
            <person name="Saw J.H."/>
            <person name="Jorgensen S.L."/>
            <person name="Zaremba-Niedzwiedzka K."/>
            <person name="Martijn J."/>
            <person name="Lind A.E."/>
            <person name="van Eijk R."/>
            <person name="Schleper C."/>
            <person name="Guy L."/>
            <person name="Ettema T.J."/>
        </authorList>
    </citation>
    <scope>NUCLEOTIDE SEQUENCE</scope>
</reference>
<dbReference type="GO" id="GO:0005737">
    <property type="term" value="C:cytoplasm"/>
    <property type="evidence" value="ECO:0007669"/>
    <property type="project" value="TreeGrafter"/>
</dbReference>
<dbReference type="Gene3D" id="3.40.50.1240">
    <property type="entry name" value="Phosphoglycerate mutase-like"/>
    <property type="match status" value="1"/>
</dbReference>
<evidence type="ECO:0000313" key="1">
    <source>
        <dbReference type="EMBL" id="KKN80013.1"/>
    </source>
</evidence>
<dbReference type="CDD" id="cd07067">
    <property type="entry name" value="HP_PGM_like"/>
    <property type="match status" value="1"/>
</dbReference>
<sequence>MRGFAVIQLALLRHGHTSWNRLGRIQGRTDIELDDDARAQLAALRLPAPWDQAGIVSSPLSRAVETAKLVSGRTPETCPALTEMDWGTWEGKRGVDLIADPSSGFRDIEYWGWHFQPPNGDSPDMLRRRLLPWVTTLNSDTVAICHIGVMRVLLAHATGWDFDGPAPFQIKRNRLYLLEISPSGWRALPDPIRLTHRP</sequence>
<evidence type="ECO:0008006" key="2">
    <source>
        <dbReference type="Google" id="ProtNLM"/>
    </source>
</evidence>
<dbReference type="PANTHER" id="PTHR48100:SF59">
    <property type="entry name" value="ADENOSYLCOBALAMIN_ALPHA-RIBAZOLE PHOSPHATASE"/>
    <property type="match status" value="1"/>
</dbReference>
<dbReference type="PIRSF" id="PIRSF000709">
    <property type="entry name" value="6PFK_2-Ptase"/>
    <property type="match status" value="1"/>
</dbReference>
<dbReference type="SUPFAM" id="SSF53254">
    <property type="entry name" value="Phosphoglycerate mutase-like"/>
    <property type="match status" value="1"/>
</dbReference>
<dbReference type="EMBL" id="LAZR01000238">
    <property type="protein sequence ID" value="KKN80013.1"/>
    <property type="molecule type" value="Genomic_DNA"/>
</dbReference>
<dbReference type="PANTHER" id="PTHR48100">
    <property type="entry name" value="BROAD-SPECIFICITY PHOSPHATASE YOR283W-RELATED"/>
    <property type="match status" value="1"/>
</dbReference>
<gene>
    <name evidence="1" type="ORF">LCGC14_0333950</name>
</gene>
<dbReference type="AlphaFoldDB" id="A0A0F9WMZ9"/>
<dbReference type="SMART" id="SM00855">
    <property type="entry name" value="PGAM"/>
    <property type="match status" value="1"/>
</dbReference>
<dbReference type="InterPro" id="IPR050275">
    <property type="entry name" value="PGM_Phosphatase"/>
</dbReference>
<accession>A0A0F9WMZ9</accession>
<dbReference type="InterPro" id="IPR029033">
    <property type="entry name" value="His_PPase_superfam"/>
</dbReference>
<dbReference type="GO" id="GO:0016791">
    <property type="term" value="F:phosphatase activity"/>
    <property type="evidence" value="ECO:0007669"/>
    <property type="project" value="TreeGrafter"/>
</dbReference>
<dbReference type="Pfam" id="PF00300">
    <property type="entry name" value="His_Phos_1"/>
    <property type="match status" value="1"/>
</dbReference>
<organism evidence="1">
    <name type="scientific">marine sediment metagenome</name>
    <dbReference type="NCBI Taxonomy" id="412755"/>
    <lineage>
        <taxon>unclassified sequences</taxon>
        <taxon>metagenomes</taxon>
        <taxon>ecological metagenomes</taxon>
    </lineage>
</organism>